<dbReference type="Proteomes" id="UP000321275">
    <property type="component" value="Unassembled WGS sequence"/>
</dbReference>
<dbReference type="AlphaFoldDB" id="A0A510X532"/>
<gene>
    <name evidence="1" type="ORF">HPA02_08170</name>
</gene>
<reference evidence="1 2" key="1">
    <citation type="submission" date="2019-07" db="EMBL/GenBank/DDBJ databases">
        <title>Whole genome shotgun sequence of Halomonas pacifica NBRC 102220.</title>
        <authorList>
            <person name="Hosoyama A."/>
            <person name="Uohara A."/>
            <person name="Ohji S."/>
            <person name="Ichikawa N."/>
        </authorList>
    </citation>
    <scope>NUCLEOTIDE SEQUENCE [LARGE SCALE GENOMIC DNA]</scope>
    <source>
        <strain evidence="1 2">NBRC 102220</strain>
    </source>
</reference>
<dbReference type="EMBL" id="BJUK01000007">
    <property type="protein sequence ID" value="GEK46534.1"/>
    <property type="molecule type" value="Genomic_DNA"/>
</dbReference>
<evidence type="ECO:0000313" key="1">
    <source>
        <dbReference type="EMBL" id="GEK46534.1"/>
    </source>
</evidence>
<organism evidence="1 2">
    <name type="scientific">Bisbaumannia pacifica</name>
    <dbReference type="NCBI Taxonomy" id="77098"/>
    <lineage>
        <taxon>Bacteria</taxon>
        <taxon>Pseudomonadati</taxon>
        <taxon>Pseudomonadota</taxon>
        <taxon>Gammaproteobacteria</taxon>
        <taxon>Oceanospirillales</taxon>
        <taxon>Halomonadaceae</taxon>
        <taxon>Bisbaumannia</taxon>
    </lineage>
</organism>
<comment type="caution">
    <text evidence="1">The sequence shown here is derived from an EMBL/GenBank/DDBJ whole genome shotgun (WGS) entry which is preliminary data.</text>
</comment>
<keyword evidence="2" id="KW-1185">Reference proteome</keyword>
<proteinExistence type="predicted"/>
<name>A0A510X532_9GAMM</name>
<accession>A0A510X532</accession>
<sequence length="75" mass="8287">MGIHRSAIEELGCDNPVVRRALDGYRYGYMDYETAMESAVLALVASNRELTNQCVNLLKTQPLHVVMPGAPCCTE</sequence>
<protein>
    <submittedName>
        <fullName evidence="1">Uncharacterized protein</fullName>
    </submittedName>
</protein>
<evidence type="ECO:0000313" key="2">
    <source>
        <dbReference type="Proteomes" id="UP000321275"/>
    </source>
</evidence>